<protein>
    <recommendedName>
        <fullName evidence="6">Aspartate aminotransferase family protein</fullName>
    </recommendedName>
</protein>
<feature type="non-terminal residue" evidence="5">
    <location>
        <position position="1"/>
    </location>
</feature>
<gene>
    <name evidence="5" type="ORF">METZ01_LOCUS98068</name>
</gene>
<proteinExistence type="inferred from homology"/>
<evidence type="ECO:0000256" key="2">
    <source>
        <dbReference type="ARBA" id="ARBA00022576"/>
    </source>
</evidence>
<dbReference type="InterPro" id="IPR049704">
    <property type="entry name" value="Aminotrans_3_PPA_site"/>
</dbReference>
<accession>A0A381VY84</accession>
<evidence type="ECO:0000313" key="5">
    <source>
        <dbReference type="EMBL" id="SVA45214.1"/>
    </source>
</evidence>
<dbReference type="CDD" id="cd00610">
    <property type="entry name" value="OAT_like"/>
    <property type="match status" value="1"/>
</dbReference>
<comment type="similarity">
    <text evidence="1">Belongs to the class-III pyridoxal-phosphate-dependent aminotransferase family.</text>
</comment>
<evidence type="ECO:0000256" key="3">
    <source>
        <dbReference type="ARBA" id="ARBA00022679"/>
    </source>
</evidence>
<evidence type="ECO:0000256" key="4">
    <source>
        <dbReference type="ARBA" id="ARBA00022898"/>
    </source>
</evidence>
<dbReference type="AlphaFoldDB" id="A0A381VY84"/>
<dbReference type="InterPro" id="IPR005814">
    <property type="entry name" value="Aminotrans_3"/>
</dbReference>
<keyword evidence="4" id="KW-0663">Pyridoxal phosphate</keyword>
<dbReference type="PANTHER" id="PTHR43094">
    <property type="entry name" value="AMINOTRANSFERASE"/>
    <property type="match status" value="1"/>
</dbReference>
<dbReference type="PROSITE" id="PS00600">
    <property type="entry name" value="AA_TRANSFER_CLASS_3"/>
    <property type="match status" value="1"/>
</dbReference>
<name>A0A381VY84_9ZZZZ</name>
<dbReference type="Gene3D" id="3.40.640.10">
    <property type="entry name" value="Type I PLP-dependent aspartate aminotransferase-like (Major domain)"/>
    <property type="match status" value="1"/>
</dbReference>
<dbReference type="SUPFAM" id="SSF53383">
    <property type="entry name" value="PLP-dependent transferases"/>
    <property type="match status" value="1"/>
</dbReference>
<dbReference type="Pfam" id="PF00202">
    <property type="entry name" value="Aminotran_3"/>
    <property type="match status" value="1"/>
</dbReference>
<dbReference type="InterPro" id="IPR015424">
    <property type="entry name" value="PyrdxlP-dep_Trfase"/>
</dbReference>
<dbReference type="GO" id="GO:0030170">
    <property type="term" value="F:pyridoxal phosphate binding"/>
    <property type="evidence" value="ECO:0007669"/>
    <property type="project" value="InterPro"/>
</dbReference>
<dbReference type="EMBL" id="UINC01010139">
    <property type="protein sequence ID" value="SVA45214.1"/>
    <property type="molecule type" value="Genomic_DNA"/>
</dbReference>
<keyword evidence="3" id="KW-0808">Transferase</keyword>
<evidence type="ECO:0000256" key="1">
    <source>
        <dbReference type="ARBA" id="ARBA00008954"/>
    </source>
</evidence>
<dbReference type="Gene3D" id="3.90.1150.10">
    <property type="entry name" value="Aspartate Aminotransferase, domain 1"/>
    <property type="match status" value="1"/>
</dbReference>
<organism evidence="5">
    <name type="scientific">marine metagenome</name>
    <dbReference type="NCBI Taxonomy" id="408172"/>
    <lineage>
        <taxon>unclassified sequences</taxon>
        <taxon>metagenomes</taxon>
        <taxon>ecological metagenomes</taxon>
    </lineage>
</organism>
<dbReference type="PANTHER" id="PTHR43094:SF1">
    <property type="entry name" value="AMINOTRANSFERASE CLASS-III"/>
    <property type="match status" value="1"/>
</dbReference>
<keyword evidence="2" id="KW-0032">Aminotransferase</keyword>
<sequence length="470" mass="51377">VSRLGILREGYGRLQMVVLNEGELLRQKSLDFLWMQNRDWTGMAEEGDPLIIVGGTGIKVTDSDQKSWIDVNGGYTSVNVGYGREEIAEAAYSQMLKLPYFPQGTTTVPTIQLAQKLADITPGNLSRSFPVSGGSEANETALKIARAYHRRRGESGRYKVISRKGSYHGTTGGVLWLGGGPTAPRSDFEPEYPGMIYAPQPNAYRCELGGANPSDCAIRCAEDVERLILQNDPDTIAAFIGEPIATPLGCPVPGQEYWPMIREICDRYGILLISDEVICGFGRTGKMFAIDHWGVVPDIMTVAKGIISSYLPLAAAVVSEEVATPFAGKDNYLKHVFTSSGHPVSAAAALKNIEIIEEENLVANAAKVGAYFKNKLTELKDSQPLIGDVRGLGLLLAVELVSDPVTRKGFPKEFRIGDRLNEKFRQDGLIFRAGNEILNFGPPLCITEPEVDEIVEALERALKELNLEWA</sequence>
<dbReference type="FunFam" id="3.40.640.10:FF:000014">
    <property type="entry name" value="Adenosylmethionine-8-amino-7-oxononanoate aminotransferase, probable"/>
    <property type="match status" value="1"/>
</dbReference>
<reference evidence="5" key="1">
    <citation type="submission" date="2018-05" db="EMBL/GenBank/DDBJ databases">
        <authorList>
            <person name="Lanie J.A."/>
            <person name="Ng W.-L."/>
            <person name="Kazmierczak K.M."/>
            <person name="Andrzejewski T.M."/>
            <person name="Davidsen T.M."/>
            <person name="Wayne K.J."/>
            <person name="Tettelin H."/>
            <person name="Glass J.I."/>
            <person name="Rusch D."/>
            <person name="Podicherti R."/>
            <person name="Tsui H.-C.T."/>
            <person name="Winkler M.E."/>
        </authorList>
    </citation>
    <scope>NUCLEOTIDE SEQUENCE</scope>
</reference>
<dbReference type="GO" id="GO:0008483">
    <property type="term" value="F:transaminase activity"/>
    <property type="evidence" value="ECO:0007669"/>
    <property type="project" value="UniProtKB-KW"/>
</dbReference>
<dbReference type="InterPro" id="IPR015422">
    <property type="entry name" value="PyrdxlP-dep_Trfase_small"/>
</dbReference>
<evidence type="ECO:0008006" key="6">
    <source>
        <dbReference type="Google" id="ProtNLM"/>
    </source>
</evidence>
<dbReference type="PIRSF" id="PIRSF000521">
    <property type="entry name" value="Transaminase_4ab_Lys_Orn"/>
    <property type="match status" value="1"/>
</dbReference>
<dbReference type="InterPro" id="IPR015421">
    <property type="entry name" value="PyrdxlP-dep_Trfase_major"/>
</dbReference>